<dbReference type="Proteomes" id="UP000095409">
    <property type="component" value="Unassembled WGS sequence"/>
</dbReference>
<dbReference type="EC" id="2.7.7.27" evidence="9"/>
<comment type="similarity">
    <text evidence="1 9">Belongs to the bacterial/plant glucose-1-phosphate adenylyltransferase family.</text>
</comment>
<evidence type="ECO:0000313" key="12">
    <source>
        <dbReference type="EMBL" id="CUO26221.1"/>
    </source>
</evidence>
<dbReference type="Pfam" id="PF00483">
    <property type="entry name" value="NTP_transferase"/>
    <property type="match status" value="1"/>
</dbReference>
<evidence type="ECO:0000256" key="9">
    <source>
        <dbReference type="HAMAP-Rule" id="MF_00624"/>
    </source>
</evidence>
<feature type="binding site" evidence="9">
    <location>
        <begin position="180"/>
        <end position="181"/>
    </location>
    <ligand>
        <name>alpha-D-glucose 1-phosphate</name>
        <dbReference type="ChEBI" id="CHEBI:58601"/>
    </ligand>
</feature>
<keyword evidence="7 9" id="KW-0320">Glycogen biosynthesis</keyword>
<dbReference type="InterPro" id="IPR023049">
    <property type="entry name" value="GlgC_bac"/>
</dbReference>
<feature type="binding site" evidence="9">
    <location>
        <position position="191"/>
    </location>
    <ligand>
        <name>alpha-D-glucose 1-phosphate</name>
        <dbReference type="ChEBI" id="CHEBI:58601"/>
    </ligand>
</feature>
<evidence type="ECO:0000256" key="6">
    <source>
        <dbReference type="ARBA" id="ARBA00022840"/>
    </source>
</evidence>
<dbReference type="CDD" id="cd02508">
    <property type="entry name" value="ADP_Glucose_PP"/>
    <property type="match status" value="1"/>
</dbReference>
<feature type="domain" description="Nucleotidyl transferase" evidence="10">
    <location>
        <begin position="8"/>
        <end position="257"/>
    </location>
</feature>
<evidence type="ECO:0000259" key="10">
    <source>
        <dbReference type="Pfam" id="PF00483"/>
    </source>
</evidence>
<evidence type="ECO:0000256" key="8">
    <source>
        <dbReference type="ARBA" id="ARBA00023277"/>
    </source>
</evidence>
<gene>
    <name evidence="12" type="primary">glgC_1</name>
    <name evidence="9" type="synonym">glgC</name>
    <name evidence="12" type="ORF">ERS852394_01812</name>
</gene>
<feature type="binding site" evidence="9">
    <location>
        <position position="165"/>
    </location>
    <ligand>
        <name>alpha-D-glucose 1-phosphate</name>
        <dbReference type="ChEBI" id="CHEBI:58601"/>
    </ligand>
</feature>
<evidence type="ECO:0000256" key="2">
    <source>
        <dbReference type="ARBA" id="ARBA00022600"/>
    </source>
</evidence>
<dbReference type="GO" id="GO:0005978">
    <property type="term" value="P:glycogen biosynthetic process"/>
    <property type="evidence" value="ECO:0007669"/>
    <property type="project" value="UniProtKB-UniRule"/>
</dbReference>
<keyword evidence="4 9" id="KW-0548">Nucleotidyltransferase</keyword>
<dbReference type="GO" id="GO:0005524">
    <property type="term" value="F:ATP binding"/>
    <property type="evidence" value="ECO:0007669"/>
    <property type="project" value="UniProtKB-KW"/>
</dbReference>
<comment type="pathway">
    <text evidence="9">Glycan biosynthesis; glycogen biosynthesis.</text>
</comment>
<evidence type="ECO:0000259" key="11">
    <source>
        <dbReference type="Pfam" id="PF24894"/>
    </source>
</evidence>
<evidence type="ECO:0000256" key="1">
    <source>
        <dbReference type="ARBA" id="ARBA00010443"/>
    </source>
</evidence>
<evidence type="ECO:0000256" key="7">
    <source>
        <dbReference type="ARBA" id="ARBA00023056"/>
    </source>
</evidence>
<dbReference type="PROSITE" id="PS00810">
    <property type="entry name" value="ADP_GLC_PYROPHOSPH_3"/>
    <property type="match status" value="1"/>
</dbReference>
<dbReference type="Gene3D" id="3.90.550.10">
    <property type="entry name" value="Spore Coat Polysaccharide Biosynthesis Protein SpsA, Chain A"/>
    <property type="match status" value="1"/>
</dbReference>
<dbReference type="RefSeq" id="WP_055066135.1">
    <property type="nucleotide sequence ID" value="NZ_CYZD01000007.1"/>
</dbReference>
<dbReference type="GO" id="GO:0008878">
    <property type="term" value="F:glucose-1-phosphate adenylyltransferase activity"/>
    <property type="evidence" value="ECO:0007669"/>
    <property type="project" value="UniProtKB-UniRule"/>
</dbReference>
<dbReference type="NCBIfam" id="NF003670">
    <property type="entry name" value="PRK05293.1"/>
    <property type="match status" value="1"/>
</dbReference>
<evidence type="ECO:0000313" key="13">
    <source>
        <dbReference type="Proteomes" id="UP000095409"/>
    </source>
</evidence>
<dbReference type="NCBIfam" id="TIGR02091">
    <property type="entry name" value="glgC"/>
    <property type="match status" value="1"/>
</dbReference>
<protein>
    <recommendedName>
        <fullName evidence="9">Glucose-1-phosphate adenylyltransferase</fullName>
        <ecNumber evidence="9">2.7.7.27</ecNumber>
    </recommendedName>
    <alternativeName>
        <fullName evidence="9">ADP-glucose pyrophosphorylase</fullName>
        <shortName evidence="9">ADPGlc PPase</shortName>
    </alternativeName>
    <alternativeName>
        <fullName evidence="9">ADP-glucose synthase</fullName>
    </alternativeName>
</protein>
<sequence length="425" mass="46809">MMKKEMIAMLLAGGQGSRLGVLTQKVAKPAVAFGGKYRIIDFPLSNCINSGIDTVGVLTQYQPLRLNTHIGIGIPWDLDRNEGGVTVLPPYEKSTNSEWYTGTANAIFQNLDYMQQYNPDYVLILSGDHIYKMDYEVMLNYHKANKADVTIACMPVPMEEASRFGIMVTDGSGRVTEFEEKPEKPSSNLASMGIYIFSWPVLKEALIALKDQSNCDFGKHILPYCKENGQRLFAYEYNGYWKDVGTLGSYWEANMELIDIIPEFNLYEEFWKIYTKGDIIPPQYIAEDAVTDQCIIGEGAEIYGEVHHSVIGPNVVIGKGTVVRDSIIMRNTVIGEDSVLDKAIVAENVTVGNHVTLGCGEEAENVLKPAVYVFGLATVGEQSVIPDNVKIGRNTAISGVTATEDYPGGILESGQIIKAKDGEQA</sequence>
<feature type="site" description="Could play a key role in the communication between the regulatory and the substrate sites" evidence="9">
    <location>
        <position position="99"/>
    </location>
</feature>
<name>A0A174DKX5_9FIRM</name>
<evidence type="ECO:0000256" key="3">
    <source>
        <dbReference type="ARBA" id="ARBA00022679"/>
    </source>
</evidence>
<keyword evidence="3 9" id="KW-0808">Transferase</keyword>
<dbReference type="InterPro" id="IPR056818">
    <property type="entry name" value="GlmU/GlgC-like_hexapep"/>
</dbReference>
<feature type="site" description="Could play a key role in the communication between the regulatory and the substrate sites" evidence="9">
    <location>
        <position position="60"/>
    </location>
</feature>
<dbReference type="InterPro" id="IPR029044">
    <property type="entry name" value="Nucleotide-diphossugar_trans"/>
</dbReference>
<keyword evidence="2 9" id="KW-0321">Glycogen metabolism</keyword>
<organism evidence="12 13">
    <name type="scientific">Blautia obeum</name>
    <dbReference type="NCBI Taxonomy" id="40520"/>
    <lineage>
        <taxon>Bacteria</taxon>
        <taxon>Bacillati</taxon>
        <taxon>Bacillota</taxon>
        <taxon>Clostridia</taxon>
        <taxon>Lachnospirales</taxon>
        <taxon>Lachnospiraceae</taxon>
        <taxon>Blautia</taxon>
    </lineage>
</organism>
<dbReference type="EMBL" id="CYZD01000007">
    <property type="protein sequence ID" value="CUO26221.1"/>
    <property type="molecule type" value="Genomic_DNA"/>
</dbReference>
<accession>A0A174DKX5</accession>
<proteinExistence type="inferred from homology"/>
<evidence type="ECO:0000256" key="4">
    <source>
        <dbReference type="ARBA" id="ARBA00022695"/>
    </source>
</evidence>
<dbReference type="AlphaFoldDB" id="A0A174DKX5"/>
<dbReference type="InterPro" id="IPR005835">
    <property type="entry name" value="NTP_transferase_dom"/>
</dbReference>
<keyword evidence="6 9" id="KW-0067">ATP-binding</keyword>
<comment type="catalytic activity">
    <reaction evidence="9">
        <text>alpha-D-glucose 1-phosphate + ATP + H(+) = ADP-alpha-D-glucose + diphosphate</text>
        <dbReference type="Rhea" id="RHEA:12120"/>
        <dbReference type="ChEBI" id="CHEBI:15378"/>
        <dbReference type="ChEBI" id="CHEBI:30616"/>
        <dbReference type="ChEBI" id="CHEBI:33019"/>
        <dbReference type="ChEBI" id="CHEBI:57498"/>
        <dbReference type="ChEBI" id="CHEBI:58601"/>
        <dbReference type="EC" id="2.7.7.27"/>
    </reaction>
</comment>
<dbReference type="PANTHER" id="PTHR43523:SF2">
    <property type="entry name" value="GLUCOSE-1-PHOSPHATE ADENYLYLTRANSFERASE"/>
    <property type="match status" value="1"/>
</dbReference>
<comment type="subunit">
    <text evidence="9">Homotetramer.</text>
</comment>
<evidence type="ECO:0000256" key="5">
    <source>
        <dbReference type="ARBA" id="ARBA00022741"/>
    </source>
</evidence>
<feature type="binding site" evidence="9">
    <location>
        <position position="100"/>
    </location>
    <ligand>
        <name>alpha-D-glucose 1-phosphate</name>
        <dbReference type="ChEBI" id="CHEBI:58601"/>
    </ligand>
</feature>
<dbReference type="PANTHER" id="PTHR43523">
    <property type="entry name" value="GLUCOSE-1-PHOSPHATE ADENYLYLTRANSFERASE-RELATED"/>
    <property type="match status" value="1"/>
</dbReference>
<dbReference type="SUPFAM" id="SSF53448">
    <property type="entry name" value="Nucleotide-diphospho-sugar transferases"/>
    <property type="match status" value="1"/>
</dbReference>
<feature type="domain" description="Glucose-1-phosphate adenylyltransferase/Bifunctional protein GlmU-like C-terminal hexapeptide" evidence="11">
    <location>
        <begin position="290"/>
        <end position="363"/>
    </location>
</feature>
<dbReference type="UniPathway" id="UPA00164"/>
<dbReference type="Gene3D" id="2.160.10.10">
    <property type="entry name" value="Hexapeptide repeat proteins"/>
    <property type="match status" value="1"/>
</dbReference>
<dbReference type="PROSITE" id="PS00808">
    <property type="entry name" value="ADP_GLC_PYROPHOSPH_1"/>
    <property type="match status" value="1"/>
</dbReference>
<dbReference type="InterPro" id="IPR011831">
    <property type="entry name" value="ADP-Glc_PPase"/>
</dbReference>
<dbReference type="CDD" id="cd04651">
    <property type="entry name" value="LbH_G1P_AT_C"/>
    <property type="match status" value="1"/>
</dbReference>
<dbReference type="InterPro" id="IPR011004">
    <property type="entry name" value="Trimer_LpxA-like_sf"/>
</dbReference>
<reference evidence="12 13" key="1">
    <citation type="submission" date="2015-09" db="EMBL/GenBank/DDBJ databases">
        <authorList>
            <consortium name="Pathogen Informatics"/>
        </authorList>
    </citation>
    <scope>NUCLEOTIDE SEQUENCE [LARGE SCALE GENOMIC DNA]</scope>
    <source>
        <strain evidence="12 13">2789STDY5608837</strain>
    </source>
</reference>
<keyword evidence="8 9" id="KW-0119">Carbohydrate metabolism</keyword>
<dbReference type="SUPFAM" id="SSF51161">
    <property type="entry name" value="Trimeric LpxA-like enzymes"/>
    <property type="match status" value="1"/>
</dbReference>
<dbReference type="Pfam" id="PF24894">
    <property type="entry name" value="Hexapep_GlmU"/>
    <property type="match status" value="1"/>
</dbReference>
<comment type="function">
    <text evidence="9">Involved in the biosynthesis of ADP-glucose, a building block required for the elongation reactions to produce glycogen. Catalyzes the reaction between ATP and alpha-D-glucose 1-phosphate (G1P) to produce pyrophosphate and ADP-Glc.</text>
</comment>
<dbReference type="PROSITE" id="PS00809">
    <property type="entry name" value="ADP_GLC_PYROPHOSPH_2"/>
    <property type="match status" value="1"/>
</dbReference>
<keyword evidence="5 9" id="KW-0547">Nucleotide-binding</keyword>
<dbReference type="InterPro" id="IPR005836">
    <property type="entry name" value="ADP_Glu_pyroP_CS"/>
</dbReference>
<dbReference type="HAMAP" id="MF_00624">
    <property type="entry name" value="GlgC"/>
    <property type="match status" value="1"/>
</dbReference>